<dbReference type="CDD" id="cd02134">
    <property type="entry name" value="KH-II_NusA_rpt1"/>
    <property type="match status" value="1"/>
</dbReference>
<dbReference type="EMBL" id="BMGY01000046">
    <property type="protein sequence ID" value="GGH89864.1"/>
    <property type="molecule type" value="Genomic_DNA"/>
</dbReference>
<dbReference type="Pfam" id="PF13184">
    <property type="entry name" value="KH_NusA_1st"/>
    <property type="match status" value="1"/>
</dbReference>
<dbReference type="InterPro" id="IPR036555">
    <property type="entry name" value="NusA_N_sf"/>
</dbReference>
<keyword evidence="2 6" id="KW-0963">Cytoplasm</keyword>
<dbReference type="Proteomes" id="UP000637774">
    <property type="component" value="Unassembled WGS sequence"/>
</dbReference>
<dbReference type="Gene3D" id="2.40.50.140">
    <property type="entry name" value="Nucleic acid-binding proteins"/>
    <property type="match status" value="1"/>
</dbReference>
<dbReference type="HAMAP" id="MF_00945_B">
    <property type="entry name" value="NusA_B"/>
    <property type="match status" value="1"/>
</dbReference>
<evidence type="ECO:0000313" key="12">
    <source>
        <dbReference type="Proteomes" id="UP000637774"/>
    </source>
</evidence>
<dbReference type="InterPro" id="IPR030842">
    <property type="entry name" value="TF_NusA_bacterial"/>
</dbReference>
<dbReference type="CDD" id="cd22529">
    <property type="entry name" value="KH-II_NusA_rpt2"/>
    <property type="match status" value="1"/>
</dbReference>
<comment type="similarity">
    <text evidence="6">Belongs to the NusA family.</text>
</comment>
<dbReference type="CDD" id="cd04455">
    <property type="entry name" value="S1_NusA"/>
    <property type="match status" value="1"/>
</dbReference>
<dbReference type="PANTHER" id="PTHR22648:SF0">
    <property type="entry name" value="TRANSCRIPTION TERMINATION_ANTITERMINATION PROTEIN NUSA"/>
    <property type="match status" value="1"/>
</dbReference>
<evidence type="ECO:0000259" key="10">
    <source>
        <dbReference type="Pfam" id="PF26594"/>
    </source>
</evidence>
<evidence type="ECO:0000256" key="2">
    <source>
        <dbReference type="ARBA" id="ARBA00022490"/>
    </source>
</evidence>
<dbReference type="InterPro" id="IPR015946">
    <property type="entry name" value="KH_dom-like_a/b"/>
</dbReference>
<dbReference type="InterPro" id="IPR012340">
    <property type="entry name" value="NA-bd_OB-fold"/>
</dbReference>
<dbReference type="Pfam" id="PF08529">
    <property type="entry name" value="NusA_N"/>
    <property type="match status" value="1"/>
</dbReference>
<evidence type="ECO:0000256" key="7">
    <source>
        <dbReference type="SAM" id="MobiDB-lite"/>
    </source>
</evidence>
<dbReference type="NCBIfam" id="TIGR01953">
    <property type="entry name" value="NusA"/>
    <property type="match status" value="1"/>
</dbReference>
<keyword evidence="3 6" id="KW-0694">RNA-binding</keyword>
<evidence type="ECO:0000256" key="6">
    <source>
        <dbReference type="HAMAP-Rule" id="MF_00945"/>
    </source>
</evidence>
<protein>
    <recommendedName>
        <fullName evidence="6">Transcription termination/antitermination protein NusA</fullName>
    </recommendedName>
</protein>
<dbReference type="InterPro" id="IPR013735">
    <property type="entry name" value="TF_NusA_N"/>
</dbReference>
<keyword evidence="1 6" id="KW-0806">Transcription termination</keyword>
<feature type="compositionally biased region" description="Low complexity" evidence="7">
    <location>
        <begin position="475"/>
        <end position="487"/>
    </location>
</feature>
<keyword evidence="5 6" id="KW-0804">Transcription</keyword>
<dbReference type="SUPFAM" id="SSF50249">
    <property type="entry name" value="Nucleic acid-binding proteins"/>
    <property type="match status" value="1"/>
</dbReference>
<feature type="region of interest" description="Disordered" evidence="7">
    <location>
        <begin position="433"/>
        <end position="487"/>
    </location>
</feature>
<feature type="domain" description="NusA-like second KH" evidence="10">
    <location>
        <begin position="285"/>
        <end position="346"/>
    </location>
</feature>
<accession>A0ABQ2AGP0</accession>
<evidence type="ECO:0000259" key="8">
    <source>
        <dbReference type="Pfam" id="PF08529"/>
    </source>
</evidence>
<dbReference type="Gene3D" id="3.30.1480.10">
    <property type="entry name" value="NusA, N-terminal domain"/>
    <property type="match status" value="1"/>
</dbReference>
<evidence type="ECO:0000256" key="4">
    <source>
        <dbReference type="ARBA" id="ARBA00023015"/>
    </source>
</evidence>
<dbReference type="SUPFAM" id="SSF69705">
    <property type="entry name" value="Transcription factor NusA, N-terminal domain"/>
    <property type="match status" value="1"/>
</dbReference>
<keyword evidence="6" id="KW-0889">Transcription antitermination</keyword>
<dbReference type="PROSITE" id="PS50084">
    <property type="entry name" value="KH_TYPE_1"/>
    <property type="match status" value="1"/>
</dbReference>
<comment type="subcellular location">
    <subcellularLocation>
        <location evidence="6">Cytoplasm</location>
    </subcellularLocation>
</comment>
<reference evidence="12" key="1">
    <citation type="journal article" date="2019" name="Int. J. Syst. Evol. Microbiol.">
        <title>The Global Catalogue of Microorganisms (GCM) 10K type strain sequencing project: providing services to taxonomists for standard genome sequencing and annotation.</title>
        <authorList>
            <consortium name="The Broad Institute Genomics Platform"/>
            <consortium name="The Broad Institute Genome Sequencing Center for Infectious Disease"/>
            <person name="Wu L."/>
            <person name="Ma J."/>
        </authorList>
    </citation>
    <scope>NUCLEOTIDE SEQUENCE [LARGE SCALE GENOMIC DNA]</scope>
    <source>
        <strain evidence="12">CGMCC 1.14966</strain>
    </source>
</reference>
<dbReference type="SUPFAM" id="SSF54814">
    <property type="entry name" value="Prokaryotic type KH domain (KH-domain type II)"/>
    <property type="match status" value="2"/>
</dbReference>
<evidence type="ECO:0000256" key="5">
    <source>
        <dbReference type="ARBA" id="ARBA00023163"/>
    </source>
</evidence>
<organism evidence="11 12">
    <name type="scientific">Hymenobacter frigidus</name>
    <dbReference type="NCBI Taxonomy" id="1524095"/>
    <lineage>
        <taxon>Bacteria</taxon>
        <taxon>Pseudomonadati</taxon>
        <taxon>Bacteroidota</taxon>
        <taxon>Cytophagia</taxon>
        <taxon>Cytophagales</taxon>
        <taxon>Hymenobacteraceae</taxon>
        <taxon>Hymenobacter</taxon>
    </lineage>
</organism>
<evidence type="ECO:0000256" key="1">
    <source>
        <dbReference type="ARBA" id="ARBA00022472"/>
    </source>
</evidence>
<dbReference type="InterPro" id="IPR025249">
    <property type="entry name" value="TF_NusA_KH_1st"/>
</dbReference>
<proteinExistence type="inferred from homology"/>
<keyword evidence="4 6" id="KW-0805">Transcription regulation</keyword>
<evidence type="ECO:0000256" key="3">
    <source>
        <dbReference type="ARBA" id="ARBA00022884"/>
    </source>
</evidence>
<keyword evidence="12" id="KW-1185">Reference proteome</keyword>
<evidence type="ECO:0000313" key="11">
    <source>
        <dbReference type="EMBL" id="GGH89864.1"/>
    </source>
</evidence>
<feature type="domain" description="Transcription factor NusA N-terminal" evidence="8">
    <location>
        <begin position="5"/>
        <end position="128"/>
    </location>
</feature>
<name>A0ABQ2AGP0_9BACT</name>
<dbReference type="Pfam" id="PF26594">
    <property type="entry name" value="KH_NusA_2nd"/>
    <property type="match status" value="1"/>
</dbReference>
<comment type="caution">
    <text evidence="11">The sequence shown here is derived from an EMBL/GenBank/DDBJ whole genome shotgun (WGS) entry which is preliminary data.</text>
</comment>
<dbReference type="InterPro" id="IPR010213">
    <property type="entry name" value="TF_NusA"/>
</dbReference>
<comment type="function">
    <text evidence="6">Participates in both transcription termination and antitermination.</text>
</comment>
<dbReference type="PANTHER" id="PTHR22648">
    <property type="entry name" value="TRANSCRIPTION TERMINATION FACTOR NUSA"/>
    <property type="match status" value="1"/>
</dbReference>
<dbReference type="InterPro" id="IPR058582">
    <property type="entry name" value="KH_NusA_2nd"/>
</dbReference>
<dbReference type="Gene3D" id="3.30.300.20">
    <property type="match status" value="2"/>
</dbReference>
<comment type="subunit">
    <text evidence="6">Monomer. Binds directly to the core enzyme of the DNA-dependent RNA polymerase and to nascent RNA.</text>
</comment>
<sequence>MNSHELIESFGEFARSKNIDRPTMMSILDDVFRTMIRKKFDQDENFDVIINPDNGDLEIWRNREIVDDNSEDIWDHDKITLTDAQKIEPDFEVGESVAEGVKLEDFGRRAVLMARQTLIQRVKDLERDNLYQKYKDQVGEIVTGEVYQVWSREALIMDKDDNELVMPKGEQIPKDRFRKGDTVRAVVHRVEVINGTPKIILSRAAPAFLERLFELEVPEIYDGLIVIKNVVREPGERAKVAVESYDERIDPVGACVGMKGSRIHPVVRELENENIDIINYTDNLELYIARALSPAKVGSMKINQESGRVSVFMKPDQVSLAIGRGGANIKLASRLVGMEIDVFREAIDYEEDISLDEFQDEIEPWVLAELKKIGLDTGRAVLAVKKDDIVRRTELEEEMVDDVYRVIRQEFADDEDLDDSALEAAKTRTTTDATVKDDAATDEEAAVTHASATETAPEHTPLVTEATDENKPTTEEAGASSPAEPAQ</sequence>
<dbReference type="InterPro" id="IPR009019">
    <property type="entry name" value="KH_sf_prok-type"/>
</dbReference>
<feature type="domain" description="Transcription factor NusA first KH" evidence="9">
    <location>
        <begin position="203"/>
        <end position="280"/>
    </location>
</feature>
<evidence type="ECO:0000259" key="9">
    <source>
        <dbReference type="Pfam" id="PF13184"/>
    </source>
</evidence>
<gene>
    <name evidence="6 11" type="primary">nusA</name>
    <name evidence="11" type="ORF">GCM10011495_34440</name>
</gene>